<evidence type="ECO:0000313" key="1">
    <source>
        <dbReference type="EMBL" id="CDW50238.1"/>
    </source>
</evidence>
<proteinExistence type="predicted"/>
<sequence>MFQSVHIERRYRWYKQLSGGIYNISVRQILEAEKKICILSLIKFSG</sequence>
<protein>
    <submittedName>
        <fullName evidence="1">Uncharacterized protein</fullName>
    </submittedName>
</protein>
<name>A0A0K2VIE4_LEPSM</name>
<dbReference type="EMBL" id="HACA01032877">
    <property type="protein sequence ID" value="CDW50238.1"/>
    <property type="molecule type" value="Transcribed_RNA"/>
</dbReference>
<reference evidence="1" key="1">
    <citation type="submission" date="2014-05" db="EMBL/GenBank/DDBJ databases">
        <authorList>
            <person name="Chronopoulou M."/>
        </authorList>
    </citation>
    <scope>NUCLEOTIDE SEQUENCE</scope>
    <source>
        <tissue evidence="1">Whole organism</tissue>
    </source>
</reference>
<feature type="non-terminal residue" evidence="1">
    <location>
        <position position="46"/>
    </location>
</feature>
<accession>A0A0K2VIE4</accession>
<organism evidence="1">
    <name type="scientific">Lepeophtheirus salmonis</name>
    <name type="common">Salmon louse</name>
    <name type="synonym">Caligus salmonis</name>
    <dbReference type="NCBI Taxonomy" id="72036"/>
    <lineage>
        <taxon>Eukaryota</taxon>
        <taxon>Metazoa</taxon>
        <taxon>Ecdysozoa</taxon>
        <taxon>Arthropoda</taxon>
        <taxon>Crustacea</taxon>
        <taxon>Multicrustacea</taxon>
        <taxon>Hexanauplia</taxon>
        <taxon>Copepoda</taxon>
        <taxon>Siphonostomatoida</taxon>
        <taxon>Caligidae</taxon>
        <taxon>Lepeophtheirus</taxon>
    </lineage>
</organism>
<dbReference type="AlphaFoldDB" id="A0A0K2VIE4"/>